<protein>
    <submittedName>
        <fullName evidence="1">Uncharacterized protein</fullName>
    </submittedName>
</protein>
<accession>A0A0E9WB34</accession>
<reference evidence="1" key="1">
    <citation type="submission" date="2014-11" db="EMBL/GenBank/DDBJ databases">
        <authorList>
            <person name="Amaro Gonzalez C."/>
        </authorList>
    </citation>
    <scope>NUCLEOTIDE SEQUENCE</scope>
</reference>
<dbReference type="EMBL" id="GBXM01021827">
    <property type="protein sequence ID" value="JAH86750.1"/>
    <property type="molecule type" value="Transcribed_RNA"/>
</dbReference>
<sequence>MSQNQVCRRFCLSFGPGKHNLPSQMLVWVGEGCTKMQQ</sequence>
<proteinExistence type="predicted"/>
<dbReference type="AlphaFoldDB" id="A0A0E9WB34"/>
<organism evidence="1">
    <name type="scientific">Anguilla anguilla</name>
    <name type="common">European freshwater eel</name>
    <name type="synonym">Muraena anguilla</name>
    <dbReference type="NCBI Taxonomy" id="7936"/>
    <lineage>
        <taxon>Eukaryota</taxon>
        <taxon>Metazoa</taxon>
        <taxon>Chordata</taxon>
        <taxon>Craniata</taxon>
        <taxon>Vertebrata</taxon>
        <taxon>Euteleostomi</taxon>
        <taxon>Actinopterygii</taxon>
        <taxon>Neopterygii</taxon>
        <taxon>Teleostei</taxon>
        <taxon>Anguilliformes</taxon>
        <taxon>Anguillidae</taxon>
        <taxon>Anguilla</taxon>
    </lineage>
</organism>
<reference evidence="1" key="2">
    <citation type="journal article" date="2015" name="Fish Shellfish Immunol.">
        <title>Early steps in the European eel (Anguilla anguilla)-Vibrio vulnificus interaction in the gills: Role of the RtxA13 toxin.</title>
        <authorList>
            <person name="Callol A."/>
            <person name="Pajuelo D."/>
            <person name="Ebbesson L."/>
            <person name="Teles M."/>
            <person name="MacKenzie S."/>
            <person name="Amaro C."/>
        </authorList>
    </citation>
    <scope>NUCLEOTIDE SEQUENCE</scope>
</reference>
<evidence type="ECO:0000313" key="1">
    <source>
        <dbReference type="EMBL" id="JAH86750.1"/>
    </source>
</evidence>
<name>A0A0E9WB34_ANGAN</name>